<proteinExistence type="predicted"/>
<dbReference type="OrthoDB" id="3199616at2"/>
<dbReference type="Proteomes" id="UP000184236">
    <property type="component" value="Unassembled WGS sequence"/>
</dbReference>
<organism evidence="2 3">
    <name type="scientific">Chryseobacterium takakiae</name>
    <dbReference type="NCBI Taxonomy" id="1302685"/>
    <lineage>
        <taxon>Bacteria</taxon>
        <taxon>Pseudomonadati</taxon>
        <taxon>Bacteroidota</taxon>
        <taxon>Flavobacteriia</taxon>
        <taxon>Flavobacteriales</taxon>
        <taxon>Weeksellaceae</taxon>
        <taxon>Chryseobacterium group</taxon>
        <taxon>Chryseobacterium</taxon>
    </lineage>
</organism>
<evidence type="ECO:0000313" key="2">
    <source>
        <dbReference type="EMBL" id="SHE45562.1"/>
    </source>
</evidence>
<dbReference type="PANTHER" id="PTHR36836">
    <property type="entry name" value="COLANIC ACID BIOSYNTHESIS PROTEIN WCAK"/>
    <property type="match status" value="1"/>
</dbReference>
<feature type="domain" description="Polysaccharide pyruvyl transferase" evidence="1">
    <location>
        <begin position="13"/>
        <end position="371"/>
    </location>
</feature>
<evidence type="ECO:0000259" key="1">
    <source>
        <dbReference type="Pfam" id="PF04230"/>
    </source>
</evidence>
<protein>
    <submittedName>
        <fullName evidence="2">Colanic acid/amylovoran biosynthesis protein</fullName>
    </submittedName>
</protein>
<evidence type="ECO:0000313" key="3">
    <source>
        <dbReference type="Proteomes" id="UP000184236"/>
    </source>
</evidence>
<dbReference type="InterPro" id="IPR007345">
    <property type="entry name" value="Polysacch_pyruvyl_Trfase"/>
</dbReference>
<accession>A0A1M4TM46</accession>
<gene>
    <name evidence="2" type="ORF">SAMN05444408_101459</name>
</gene>
<sequence length="440" mass="50381">MNAIIVPGVTDLNKGDQALVWESWRLAKDTGLYDEVYILDAGDNDEERELLCRQSEEHGFKLLENILKHPRRGQHKSGEHIKESRMELFKQIKNAAMDFKDTRYLLKICNDLEKVRKNFDDKTYRTVKQFHQAKTIFVKGGGFIHAYGEKTAPYLMWYFLFYVRLAKALGKKVVFLPNSYGPFIGLTVEKQVRSVFGKLDLVYARENVSAQSLGQLMGKEIPVEMDLGFFLEKGSQEEAVKILQKYKLSKEDKIVGVTIRPWRFPGLSNPEALYKKYISSVADLTRHLLAKGYKVALCNQSLGPNSHEDDRNAIRDLLAQVQDPNIIWINENLSCDLLKAVYSNFYFFIGTRFHSIIFSLTSLVPSIAIGYGGNKAKGIMGDFRLDDYVVQIQDVESDQLINMFDKAISEYDNIKNQLNQSMGLVSASRNRLIHDIKSLY</sequence>
<dbReference type="STRING" id="1302685.SAMN05444408_101459"/>
<name>A0A1M4TM46_9FLAO</name>
<dbReference type="RefSeq" id="WP_072883186.1">
    <property type="nucleotide sequence ID" value="NZ_FQVO01000001.1"/>
</dbReference>
<keyword evidence="3" id="KW-1185">Reference proteome</keyword>
<dbReference type="AlphaFoldDB" id="A0A1M4TM46"/>
<dbReference type="Pfam" id="PF04230">
    <property type="entry name" value="PS_pyruv_trans"/>
    <property type="match status" value="1"/>
</dbReference>
<reference evidence="3" key="1">
    <citation type="submission" date="2016-11" db="EMBL/GenBank/DDBJ databases">
        <authorList>
            <person name="Varghese N."/>
            <person name="Submissions S."/>
        </authorList>
    </citation>
    <scope>NUCLEOTIDE SEQUENCE [LARGE SCALE GENOMIC DNA]</scope>
    <source>
        <strain evidence="3">DSM 26898</strain>
    </source>
</reference>
<dbReference type="EMBL" id="FQVO01000001">
    <property type="protein sequence ID" value="SHE45562.1"/>
    <property type="molecule type" value="Genomic_DNA"/>
</dbReference>
<dbReference type="PANTHER" id="PTHR36836:SF1">
    <property type="entry name" value="COLANIC ACID BIOSYNTHESIS PROTEIN WCAK"/>
    <property type="match status" value="1"/>
</dbReference>